<dbReference type="InterPro" id="IPR007048">
    <property type="entry name" value="IraD/Gp25-like"/>
</dbReference>
<dbReference type="SUPFAM" id="SSF160719">
    <property type="entry name" value="gpW/gp25-like"/>
    <property type="match status" value="1"/>
</dbReference>
<comment type="caution">
    <text evidence="2">The sequence shown here is derived from an EMBL/GenBank/DDBJ whole genome shotgun (WGS) entry which is preliminary data.</text>
</comment>
<dbReference type="InterPro" id="IPR053176">
    <property type="entry name" value="T6SS_TssE1-like"/>
</dbReference>
<sequence length="258" mass="28090">MELSLRERLQPALFDRLIDDERLLALYEVSVAFAELQRLGLTERDLIAILEGQGLQFGGRSESVGDDSAKISLRFTSGAGRTTPSQLKALTVKPPGAPQGIALQAFCEFAVSNVLNTTPESAEQRAVAVRKLREYVCRDLASLLNCGSLDASIDLTDYPHVQRSVVNYGMPSLAGRMARSVEAERISSKIETAIANFEPRLSRVRVTPELGDDGSETHVLAFRIEAQLWGQPAPQHLVLRTSIDVDSGDVSIADSGVR</sequence>
<protein>
    <submittedName>
        <fullName evidence="2">Type VI secretion system baseplate subunit TssE</fullName>
    </submittedName>
</protein>
<organism evidence="2 3">
    <name type="scientific">Steroidobacter gossypii</name>
    <dbReference type="NCBI Taxonomy" id="2805490"/>
    <lineage>
        <taxon>Bacteria</taxon>
        <taxon>Pseudomonadati</taxon>
        <taxon>Pseudomonadota</taxon>
        <taxon>Gammaproteobacteria</taxon>
        <taxon>Steroidobacterales</taxon>
        <taxon>Steroidobacteraceae</taxon>
        <taxon>Steroidobacter</taxon>
    </lineage>
</organism>
<dbReference type="RefSeq" id="WP_203168844.1">
    <property type="nucleotide sequence ID" value="NZ_JAEVLS010000004.1"/>
</dbReference>
<feature type="domain" description="IraD/Gp25-like" evidence="1">
    <location>
        <begin position="131"/>
        <end position="232"/>
    </location>
</feature>
<keyword evidence="3" id="KW-1185">Reference proteome</keyword>
<dbReference type="EMBL" id="JAEVLS010000004">
    <property type="protein sequence ID" value="MBM0106729.1"/>
    <property type="molecule type" value="Genomic_DNA"/>
</dbReference>
<dbReference type="Gene3D" id="3.10.450.40">
    <property type="match status" value="1"/>
</dbReference>
<dbReference type="Pfam" id="PF04965">
    <property type="entry name" value="GPW_gp25"/>
    <property type="match status" value="1"/>
</dbReference>
<dbReference type="Proteomes" id="UP000661077">
    <property type="component" value="Unassembled WGS sequence"/>
</dbReference>
<evidence type="ECO:0000259" key="1">
    <source>
        <dbReference type="Pfam" id="PF04965"/>
    </source>
</evidence>
<gene>
    <name evidence="2" type="primary">tssE</name>
    <name evidence="2" type="ORF">JM946_18510</name>
</gene>
<name>A0ABS1X0I1_9GAMM</name>
<dbReference type="PANTHER" id="PTHR38595">
    <property type="entry name" value="CYTOPLASMIC PROTEIN-RELATED"/>
    <property type="match status" value="1"/>
</dbReference>
<proteinExistence type="predicted"/>
<dbReference type="InterPro" id="IPR017737">
    <property type="entry name" value="TssE1-like"/>
</dbReference>
<evidence type="ECO:0000313" key="3">
    <source>
        <dbReference type="Proteomes" id="UP000661077"/>
    </source>
</evidence>
<reference evidence="2 3" key="1">
    <citation type="journal article" date="2021" name="Int. J. Syst. Evol. Microbiol.">
        <title>Steroidobacter gossypii sp. nov., isolated from soil of cotton cropping field.</title>
        <authorList>
            <person name="Huang R."/>
            <person name="Yang S."/>
            <person name="Zhen C."/>
            <person name="Liu W."/>
        </authorList>
    </citation>
    <scope>NUCLEOTIDE SEQUENCE [LARGE SCALE GENOMIC DNA]</scope>
    <source>
        <strain evidence="2 3">S1-65</strain>
    </source>
</reference>
<evidence type="ECO:0000313" key="2">
    <source>
        <dbReference type="EMBL" id="MBM0106729.1"/>
    </source>
</evidence>
<accession>A0ABS1X0I1</accession>
<dbReference type="NCBIfam" id="TIGR03357">
    <property type="entry name" value="VI_zyme"/>
    <property type="match status" value="1"/>
</dbReference>
<dbReference type="PANTHER" id="PTHR38595:SF1">
    <property type="entry name" value="TYPE VI SECRETION SYSTEM COMPONENT TSSE1"/>
    <property type="match status" value="1"/>
</dbReference>